<evidence type="ECO:0000313" key="3">
    <source>
        <dbReference type="Proteomes" id="UP000027647"/>
    </source>
</evidence>
<keyword evidence="1" id="KW-0812">Transmembrane</keyword>
<reference evidence="2 3" key="1">
    <citation type="submission" date="2014-04" db="EMBL/GenBank/DDBJ databases">
        <title>A comprehensive comparison of genomes of Erythrobacter spp. strains.</title>
        <authorList>
            <person name="Zheng Q."/>
        </authorList>
    </citation>
    <scope>NUCLEOTIDE SEQUENCE [LARGE SCALE GENOMIC DNA]</scope>
    <source>
        <strain evidence="2 3">DSM 6997</strain>
    </source>
</reference>
<keyword evidence="1" id="KW-0472">Membrane</keyword>
<name>A0A074MBW5_ERYLO</name>
<keyword evidence="3" id="KW-1185">Reference proteome</keyword>
<keyword evidence="1" id="KW-1133">Transmembrane helix</keyword>
<evidence type="ECO:0000256" key="1">
    <source>
        <dbReference type="SAM" id="Phobius"/>
    </source>
</evidence>
<feature type="transmembrane region" description="Helical" evidence="1">
    <location>
        <begin position="72"/>
        <end position="89"/>
    </location>
</feature>
<accession>A0A074MBW5</accession>
<organism evidence="2 3">
    <name type="scientific">Erythrobacter longus</name>
    <dbReference type="NCBI Taxonomy" id="1044"/>
    <lineage>
        <taxon>Bacteria</taxon>
        <taxon>Pseudomonadati</taxon>
        <taxon>Pseudomonadota</taxon>
        <taxon>Alphaproteobacteria</taxon>
        <taxon>Sphingomonadales</taxon>
        <taxon>Erythrobacteraceae</taxon>
        <taxon>Erythrobacter/Porphyrobacter group</taxon>
        <taxon>Erythrobacter</taxon>
    </lineage>
</organism>
<dbReference type="STRING" id="1044.EH31_07880"/>
<comment type="caution">
    <text evidence="2">The sequence shown here is derived from an EMBL/GenBank/DDBJ whole genome shotgun (WGS) entry which is preliminary data.</text>
</comment>
<evidence type="ECO:0000313" key="2">
    <source>
        <dbReference type="EMBL" id="KEO90944.1"/>
    </source>
</evidence>
<sequence length="95" mass="11163">MWPAEHIFGSFMILVLIGLLVFGYWFWSLGLPKKEPTARQSKIWCVMYCFMAAYFGFKAWEEYSNGLSDWYIWPTCALVILICAVRDWPRPKAAQ</sequence>
<feature type="transmembrane region" description="Helical" evidence="1">
    <location>
        <begin position="6"/>
        <end position="31"/>
    </location>
</feature>
<proteinExistence type="predicted"/>
<dbReference type="AlphaFoldDB" id="A0A074MBW5"/>
<dbReference type="EMBL" id="JMIW01000002">
    <property type="protein sequence ID" value="KEO90944.1"/>
    <property type="molecule type" value="Genomic_DNA"/>
</dbReference>
<dbReference type="Proteomes" id="UP000027647">
    <property type="component" value="Unassembled WGS sequence"/>
</dbReference>
<protein>
    <submittedName>
        <fullName evidence="2">Uncharacterized protein</fullName>
    </submittedName>
</protein>
<gene>
    <name evidence="2" type="ORF">EH31_07880</name>
</gene>